<evidence type="ECO:0000256" key="14">
    <source>
        <dbReference type="ARBA" id="ARBA00023180"/>
    </source>
</evidence>
<evidence type="ECO:0000256" key="5">
    <source>
        <dbReference type="ARBA" id="ARBA00022448"/>
    </source>
</evidence>
<evidence type="ECO:0000256" key="10">
    <source>
        <dbReference type="ARBA" id="ARBA00022982"/>
    </source>
</evidence>
<comment type="similarity">
    <text evidence="3">Belongs to the EROs family.</text>
</comment>
<reference evidence="21" key="2">
    <citation type="journal article" date="2022" name="Res Sq">
        <title>Comparative Genomics Reveals Insights into the Divergent Evolution of Astigmatic Mites and Household Pest Adaptations.</title>
        <authorList>
            <person name="Xiong Q."/>
            <person name="Wan A.T.-Y."/>
            <person name="Liu X.-Y."/>
            <person name="Fung C.S.-H."/>
            <person name="Xiao X."/>
            <person name="Malainual N."/>
            <person name="Hou J."/>
            <person name="Wang L."/>
            <person name="Wang M."/>
            <person name="Yang K."/>
            <person name="Cui Y."/>
            <person name="Leung E."/>
            <person name="Nong W."/>
            <person name="Shin S.-K."/>
            <person name="Au S."/>
            <person name="Jeong K.Y."/>
            <person name="Chew F.T."/>
            <person name="Hui J."/>
            <person name="Leung T.F."/>
            <person name="Tungtrongchitr A."/>
            <person name="Zhong N."/>
            <person name="Liu Z."/>
            <person name="Tsui S."/>
        </authorList>
    </citation>
    <scope>NUCLEOTIDE SEQUENCE</scope>
    <source>
        <strain evidence="21">Derf</strain>
        <tissue evidence="21">Whole organism</tissue>
    </source>
</reference>
<feature type="region of interest" description="Disordered" evidence="19">
    <location>
        <begin position="91"/>
        <end position="113"/>
    </location>
</feature>
<dbReference type="SUPFAM" id="SSF110019">
    <property type="entry name" value="ERO1-like"/>
    <property type="match status" value="1"/>
</dbReference>
<dbReference type="EMBL" id="ASGP02000002">
    <property type="protein sequence ID" value="KAH9522323.1"/>
    <property type="molecule type" value="Genomic_DNA"/>
</dbReference>
<evidence type="ECO:0000256" key="9">
    <source>
        <dbReference type="ARBA" id="ARBA00022827"/>
    </source>
</evidence>
<dbReference type="InterPro" id="IPR037192">
    <property type="entry name" value="ERO1-like_sf"/>
</dbReference>
<evidence type="ECO:0000256" key="17">
    <source>
        <dbReference type="PIRSR" id="PIRSR017205-2"/>
    </source>
</evidence>
<feature type="binding site" evidence="17">
    <location>
        <position position="269"/>
    </location>
    <ligand>
        <name>FAD</name>
        <dbReference type="ChEBI" id="CHEBI:57692"/>
    </ligand>
</feature>
<evidence type="ECO:0000256" key="3">
    <source>
        <dbReference type="ARBA" id="ARBA00008277"/>
    </source>
</evidence>
<accession>A0A922L7M4</accession>
<dbReference type="GO" id="GO:0015035">
    <property type="term" value="F:protein-disulfide reductase activity"/>
    <property type="evidence" value="ECO:0007669"/>
    <property type="project" value="InterPro"/>
</dbReference>
<feature type="compositionally biased region" description="Polar residues" evidence="19">
    <location>
        <begin position="100"/>
        <end position="113"/>
    </location>
</feature>
<feature type="transmembrane region" description="Helical" evidence="20">
    <location>
        <begin position="45"/>
        <end position="64"/>
    </location>
</feature>
<dbReference type="AlphaFoldDB" id="A0A922L7M4"/>
<keyword evidence="15" id="KW-0676">Redox-active center</keyword>
<name>A0A922L7M4_DERFA</name>
<dbReference type="InterPro" id="IPR007266">
    <property type="entry name" value="Ero1"/>
</dbReference>
<keyword evidence="6" id="KW-0285">Flavoprotein</keyword>
<dbReference type="OrthoDB" id="269384at2759"/>
<evidence type="ECO:0000256" key="19">
    <source>
        <dbReference type="SAM" id="MobiDB-lite"/>
    </source>
</evidence>
<feature type="disulfide bond" description="Redox-active" evidence="18">
    <location>
        <begin position="445"/>
        <end position="448"/>
    </location>
</feature>
<evidence type="ECO:0000256" key="18">
    <source>
        <dbReference type="PIRSR" id="PIRSR017205-3"/>
    </source>
</evidence>
<evidence type="ECO:0000256" key="13">
    <source>
        <dbReference type="ARBA" id="ARBA00023157"/>
    </source>
</evidence>
<evidence type="ECO:0000256" key="8">
    <source>
        <dbReference type="ARBA" id="ARBA00022824"/>
    </source>
</evidence>
<proteinExistence type="inferred from homology"/>
<keyword evidence="14" id="KW-0325">Glycoprotein</keyword>
<evidence type="ECO:0000256" key="20">
    <source>
        <dbReference type="SAM" id="Phobius"/>
    </source>
</evidence>
<dbReference type="GO" id="GO:0071949">
    <property type="term" value="F:FAD binding"/>
    <property type="evidence" value="ECO:0007669"/>
    <property type="project" value="InterPro"/>
</dbReference>
<evidence type="ECO:0000256" key="7">
    <source>
        <dbReference type="ARBA" id="ARBA00022729"/>
    </source>
</evidence>
<dbReference type="GO" id="GO:0005789">
    <property type="term" value="C:endoplasmic reticulum membrane"/>
    <property type="evidence" value="ECO:0007669"/>
    <property type="project" value="UniProtKB-SubCell"/>
</dbReference>
<dbReference type="GO" id="GO:0034975">
    <property type="term" value="P:protein folding in endoplasmic reticulum"/>
    <property type="evidence" value="ECO:0007669"/>
    <property type="project" value="InterPro"/>
</dbReference>
<dbReference type="PANTHER" id="PTHR12613:SF0">
    <property type="entry name" value="ERO1-LIKE PROTEIN"/>
    <property type="match status" value="1"/>
</dbReference>
<feature type="active site" evidence="16">
    <location>
        <position position="448"/>
    </location>
</feature>
<keyword evidence="9 17" id="KW-0274">FAD</keyword>
<comment type="subcellular location">
    <subcellularLocation>
        <location evidence="2">Endoplasmic reticulum membrane</location>
        <topology evidence="2">Peripheral membrane protein</topology>
        <orientation evidence="2">Lumenal side</orientation>
    </subcellularLocation>
</comment>
<evidence type="ECO:0000256" key="2">
    <source>
        <dbReference type="ARBA" id="ARBA00004367"/>
    </source>
</evidence>
<evidence type="ECO:0000256" key="6">
    <source>
        <dbReference type="ARBA" id="ARBA00022630"/>
    </source>
</evidence>
<feature type="active site" description="Nucleophile" evidence="16">
    <location>
        <position position="445"/>
    </location>
</feature>
<reference evidence="21" key="1">
    <citation type="submission" date="2013-05" db="EMBL/GenBank/DDBJ databases">
        <authorList>
            <person name="Yim A.K.Y."/>
            <person name="Chan T.F."/>
            <person name="Ji K.M."/>
            <person name="Liu X.Y."/>
            <person name="Zhou J.W."/>
            <person name="Li R.Q."/>
            <person name="Yang K.Y."/>
            <person name="Li J."/>
            <person name="Li M."/>
            <person name="Law P.T.W."/>
            <person name="Wu Y.L."/>
            <person name="Cai Z.L."/>
            <person name="Qin H."/>
            <person name="Bao Y."/>
            <person name="Leung R.K.K."/>
            <person name="Ng P.K.S."/>
            <person name="Zou J."/>
            <person name="Zhong X.J."/>
            <person name="Ran P.X."/>
            <person name="Zhong N.S."/>
            <person name="Liu Z.G."/>
            <person name="Tsui S.K.W."/>
        </authorList>
    </citation>
    <scope>NUCLEOTIDE SEQUENCE</scope>
    <source>
        <strain evidence="21">Derf</strain>
        <tissue evidence="21">Whole organism</tissue>
    </source>
</reference>
<keyword evidence="11" id="KW-0560">Oxidoreductase</keyword>
<keyword evidence="12 20" id="KW-0472">Membrane</keyword>
<dbReference type="GO" id="GO:0016972">
    <property type="term" value="F:thiol oxidase activity"/>
    <property type="evidence" value="ECO:0007669"/>
    <property type="project" value="InterPro"/>
</dbReference>
<keyword evidence="13 18" id="KW-1015">Disulfide bond</keyword>
<evidence type="ECO:0000256" key="1">
    <source>
        <dbReference type="ARBA" id="ARBA00001974"/>
    </source>
</evidence>
<evidence type="ECO:0000256" key="4">
    <source>
        <dbReference type="ARBA" id="ARBA00011802"/>
    </source>
</evidence>
<feature type="binding site" evidence="17">
    <location>
        <position position="277"/>
    </location>
    <ligand>
        <name>FAD</name>
        <dbReference type="ChEBI" id="CHEBI:57692"/>
    </ligand>
</feature>
<feature type="disulfide bond" description="Redox-active" evidence="18">
    <location>
        <begin position="193"/>
        <end position="198"/>
    </location>
</feature>
<keyword evidence="7" id="KW-0732">Signal</keyword>
<keyword evidence="22" id="KW-1185">Reference proteome</keyword>
<feature type="binding site" evidence="17">
    <location>
        <position position="323"/>
    </location>
    <ligand>
        <name>FAD</name>
        <dbReference type="ChEBI" id="CHEBI:57692"/>
    </ligand>
</feature>
<dbReference type="Proteomes" id="UP000790347">
    <property type="component" value="Unassembled WGS sequence"/>
</dbReference>
<keyword evidence="20" id="KW-1133">Transmembrane helix</keyword>
<evidence type="ECO:0000256" key="11">
    <source>
        <dbReference type="ARBA" id="ARBA00023002"/>
    </source>
</evidence>
<comment type="caution">
    <text evidence="21">The sequence shown here is derived from an EMBL/GenBank/DDBJ whole genome shotgun (WGS) entry which is preliminary data.</text>
</comment>
<keyword evidence="5" id="KW-0813">Transport</keyword>
<feature type="binding site" evidence="17">
    <location>
        <position position="351"/>
    </location>
    <ligand>
        <name>FAD</name>
        <dbReference type="ChEBI" id="CHEBI:57692"/>
    </ligand>
</feature>
<keyword evidence="20" id="KW-0812">Transmembrane</keyword>
<organism evidence="21 22">
    <name type="scientific">Dermatophagoides farinae</name>
    <name type="common">American house dust mite</name>
    <dbReference type="NCBI Taxonomy" id="6954"/>
    <lineage>
        <taxon>Eukaryota</taxon>
        <taxon>Metazoa</taxon>
        <taxon>Ecdysozoa</taxon>
        <taxon>Arthropoda</taxon>
        <taxon>Chelicerata</taxon>
        <taxon>Arachnida</taxon>
        <taxon>Acari</taxon>
        <taxon>Acariformes</taxon>
        <taxon>Sarcoptiformes</taxon>
        <taxon>Astigmata</taxon>
        <taxon>Psoroptidia</taxon>
        <taxon>Analgoidea</taxon>
        <taxon>Pyroglyphidae</taxon>
        <taxon>Dermatophagoidinae</taxon>
        <taxon>Dermatophagoides</taxon>
    </lineage>
</organism>
<evidence type="ECO:0000256" key="12">
    <source>
        <dbReference type="ARBA" id="ARBA00023136"/>
    </source>
</evidence>
<protein>
    <submittedName>
        <fullName evidence="21">Oxidoreductase</fullName>
    </submittedName>
</protein>
<feature type="binding site" evidence="17">
    <location>
        <position position="267"/>
    </location>
    <ligand>
        <name>FAD</name>
        <dbReference type="ChEBI" id="CHEBI:57692"/>
    </ligand>
</feature>
<gene>
    <name evidence="21" type="primary">ERO1LB</name>
    <name evidence="21" type="ORF">DERF_005906</name>
</gene>
<dbReference type="Pfam" id="PF04137">
    <property type="entry name" value="ERO1"/>
    <property type="match status" value="1"/>
</dbReference>
<evidence type="ECO:0000256" key="15">
    <source>
        <dbReference type="ARBA" id="ARBA00023284"/>
    </source>
</evidence>
<comment type="cofactor">
    <cofactor evidence="1 17">
        <name>FAD</name>
        <dbReference type="ChEBI" id="CHEBI:57692"/>
    </cofactor>
</comment>
<comment type="subunit">
    <text evidence="4">May function both as a monomer and a homodimer.</text>
</comment>
<evidence type="ECO:0000313" key="21">
    <source>
        <dbReference type="EMBL" id="KAH9522323.1"/>
    </source>
</evidence>
<sequence>MKNKTTNGFSSNTTTTTMTTTKKDGVNVVKSFCTKMKNYSTKIPWKILLISSVILICALLFHYYDLLLFTNVQQTNDDQIIKKIPTTESMIKNSRKKQKPQQQHSQATSATKRTIQDDYDPDAMVRFIDNVLNSTLDDFATIENITVNLTELSRFNNNHFAPRILSLVKLNPFKFVKFNLKRHCFLWPDTFSCTKIGCNIKFCDRSELPKEYLVLDENCPTNSPKELSKLDQTLQQNNVHELNRLFECSRDDSEQSQYYDLVLNPERFTGYDGNQIWRAIYEENCFSMKKQQQNNILTLMNSNNNNIGCYEERFFYRIISGLHTSITIHLTAIHHKFENHFGPNPKDYFKRFYGHNDYLKNLFLTYLIELRALFRIQPYLLNKIQWNLIGDQVQAKDAINALFSTERLFRWHFDEKLLFKRQPIAEQLGYVFNNITFNIMDCISCDKCRLWGKVQTNGLGTAFKIMLTKDIEKLRLSHHEITCLLNAVSRLSFSITQVANFRDIFERERLTGTNFKEKMDNNFASGGGGGRFVDFIK</sequence>
<dbReference type="PANTHER" id="PTHR12613">
    <property type="entry name" value="ERO1-RELATED"/>
    <property type="match status" value="1"/>
</dbReference>
<feature type="binding site" evidence="17">
    <location>
        <position position="320"/>
    </location>
    <ligand>
        <name>FAD</name>
        <dbReference type="ChEBI" id="CHEBI:57692"/>
    </ligand>
</feature>
<evidence type="ECO:0000313" key="22">
    <source>
        <dbReference type="Proteomes" id="UP000790347"/>
    </source>
</evidence>
<keyword evidence="10" id="KW-0249">Electron transport</keyword>
<evidence type="ECO:0000256" key="16">
    <source>
        <dbReference type="PIRSR" id="PIRSR017205-1"/>
    </source>
</evidence>
<keyword evidence="8" id="KW-0256">Endoplasmic reticulum</keyword>